<dbReference type="SMART" id="SM00460">
    <property type="entry name" value="TGc"/>
    <property type="match status" value="1"/>
</dbReference>
<evidence type="ECO:0000313" key="4">
    <source>
        <dbReference type="EMBL" id="MEJ1090087.1"/>
    </source>
</evidence>
<sequence>MSEATRAPRRPSPTPSAEKQRSPLAIALLTLAATVVAVWPYTSVITPGLWTTAIVLVVLVVAVSGLVVRLAARRLAPGIRAVLAVVVQLLTATAAATALLAEQTALFGIIPTSTTYRLLEVRWAEAAQEILQGAAPLPATLALATLIAPAFAVIAILVDQLIAERLALLTIALTTLVGVVPMILSFGGVNFGWFLAQAIIVLVVLRAAARGDRRSARESPVVVVGAVGVGAIAGAVVLAPALPLSPPLGGVGPVLTIDATLRLGDDLRRPNNVEVLTIATEETQAPYLRLATLSRFDGDTWRPDGGTNQSVTEGFGPVDWDAEIESEERQTSIRVLGVSSPLLPVPYAAEEVDGLGWRWNVVLENRTVRSPSQDSLGADYTVTSRAAEPTLEQIRASSAPPRQLPLPADLPAVISETARDVTGDATNDFDRLIALQEWFRTEFSYSLDAPVEEGFDGTGVDAVATFLEARTGYCVHFAGAFALMARSLDMEVRVVVGYLPGTRTTEKRGDENIFTVTSDQLHSWPEVFFEGIGWVPFEPTATLGVPTSFASGETGGGAGEGPDAPTATTSPTPTATSATDAGADQDTGNAPGADSLRTLDPTPLGLTLLGILIVVLLPGIIRLIRTRLRHARARDGSATDAWHELLDTLVDLGLPAPEAQTPRALAAQLVATRGVDAAAIGTLADAVEQTSYARDPRAAGDLSGPLSEVTAALRASVDRRVRTTARLLPRSLITPQRTRRPLAS</sequence>
<dbReference type="InterPro" id="IPR021878">
    <property type="entry name" value="TgpA_N"/>
</dbReference>
<comment type="caution">
    <text evidence="4">The sequence shown here is derived from an EMBL/GenBank/DDBJ whole genome shotgun (WGS) entry which is preliminary data.</text>
</comment>
<reference evidence="4 5" key="1">
    <citation type="submission" date="2024-02" db="EMBL/GenBank/DDBJ databases">
        <authorList>
            <person name="Saticioglu I.B."/>
        </authorList>
    </citation>
    <scope>NUCLEOTIDE SEQUENCE [LARGE SCALE GENOMIC DNA]</scope>
    <source>
        <strain evidence="4 5">Mu-43</strain>
    </source>
</reference>
<proteinExistence type="predicted"/>
<keyword evidence="2" id="KW-1133">Transmembrane helix</keyword>
<dbReference type="Gene3D" id="3.10.620.30">
    <property type="match status" value="1"/>
</dbReference>
<evidence type="ECO:0000259" key="3">
    <source>
        <dbReference type="SMART" id="SM00460"/>
    </source>
</evidence>
<evidence type="ECO:0000313" key="5">
    <source>
        <dbReference type="Proteomes" id="UP001366085"/>
    </source>
</evidence>
<keyword evidence="2" id="KW-0812">Transmembrane</keyword>
<keyword evidence="2" id="KW-0472">Membrane</keyword>
<dbReference type="PANTHER" id="PTHR42736">
    <property type="entry name" value="PROTEIN-GLUTAMINE GAMMA-GLUTAMYLTRANSFERASE"/>
    <property type="match status" value="1"/>
</dbReference>
<dbReference type="EMBL" id="JBBDGN010000001">
    <property type="protein sequence ID" value="MEJ1090087.1"/>
    <property type="molecule type" value="Genomic_DNA"/>
</dbReference>
<dbReference type="Pfam" id="PF11992">
    <property type="entry name" value="TgpA_N"/>
    <property type="match status" value="1"/>
</dbReference>
<organism evidence="4 5">
    <name type="scientific">Microbacterium istanbulense</name>
    <dbReference type="NCBI Taxonomy" id="3122049"/>
    <lineage>
        <taxon>Bacteria</taxon>
        <taxon>Bacillati</taxon>
        <taxon>Actinomycetota</taxon>
        <taxon>Actinomycetes</taxon>
        <taxon>Micrococcales</taxon>
        <taxon>Microbacteriaceae</taxon>
        <taxon>Microbacterium</taxon>
    </lineage>
</organism>
<dbReference type="PANTHER" id="PTHR42736:SF1">
    <property type="entry name" value="PROTEIN-GLUTAMINE GAMMA-GLUTAMYLTRANSFERASE"/>
    <property type="match status" value="1"/>
</dbReference>
<dbReference type="InterPro" id="IPR002931">
    <property type="entry name" value="Transglutaminase-like"/>
</dbReference>
<feature type="transmembrane region" description="Helical" evidence="2">
    <location>
        <begin position="79"/>
        <end position="101"/>
    </location>
</feature>
<evidence type="ECO:0000256" key="2">
    <source>
        <dbReference type="SAM" id="Phobius"/>
    </source>
</evidence>
<feature type="compositionally biased region" description="Low complexity" evidence="1">
    <location>
        <begin position="561"/>
        <end position="588"/>
    </location>
</feature>
<gene>
    <name evidence="4" type="ORF">WDU93_00145</name>
</gene>
<name>A0ABU8LIE6_9MICO</name>
<dbReference type="InterPro" id="IPR052901">
    <property type="entry name" value="Bact_TGase-like"/>
</dbReference>
<evidence type="ECO:0000256" key="1">
    <source>
        <dbReference type="SAM" id="MobiDB-lite"/>
    </source>
</evidence>
<protein>
    <submittedName>
        <fullName evidence="4">DUF3488 and transglutaminase-like domain-containing protein</fullName>
    </submittedName>
</protein>
<feature type="transmembrane region" description="Helical" evidence="2">
    <location>
        <begin position="604"/>
        <end position="624"/>
    </location>
</feature>
<dbReference type="Pfam" id="PF01841">
    <property type="entry name" value="Transglut_core"/>
    <property type="match status" value="1"/>
</dbReference>
<keyword evidence="5" id="KW-1185">Reference proteome</keyword>
<dbReference type="Pfam" id="PF13559">
    <property type="entry name" value="DUF4129"/>
    <property type="match status" value="1"/>
</dbReference>
<dbReference type="InterPro" id="IPR038765">
    <property type="entry name" value="Papain-like_cys_pep_sf"/>
</dbReference>
<feature type="transmembrane region" description="Helical" evidence="2">
    <location>
        <begin position="21"/>
        <end position="42"/>
    </location>
</feature>
<feature type="domain" description="Transglutaminase-like" evidence="3">
    <location>
        <begin position="466"/>
        <end position="541"/>
    </location>
</feature>
<feature type="region of interest" description="Disordered" evidence="1">
    <location>
        <begin position="545"/>
        <end position="596"/>
    </location>
</feature>
<dbReference type="InterPro" id="IPR025403">
    <property type="entry name" value="TgpA-like_C"/>
</dbReference>
<dbReference type="Proteomes" id="UP001366085">
    <property type="component" value="Unassembled WGS sequence"/>
</dbReference>
<dbReference type="RefSeq" id="WP_337316111.1">
    <property type="nucleotide sequence ID" value="NZ_JBBDGN010000001.1"/>
</dbReference>
<feature type="transmembrane region" description="Helical" evidence="2">
    <location>
        <begin position="166"/>
        <end position="184"/>
    </location>
</feature>
<feature type="transmembrane region" description="Helical" evidence="2">
    <location>
        <begin position="190"/>
        <end position="209"/>
    </location>
</feature>
<feature type="transmembrane region" description="Helical" evidence="2">
    <location>
        <begin position="48"/>
        <end position="72"/>
    </location>
</feature>
<feature type="transmembrane region" description="Helical" evidence="2">
    <location>
        <begin position="221"/>
        <end position="242"/>
    </location>
</feature>
<dbReference type="SUPFAM" id="SSF54001">
    <property type="entry name" value="Cysteine proteinases"/>
    <property type="match status" value="1"/>
</dbReference>
<accession>A0ABU8LIE6</accession>
<feature type="transmembrane region" description="Helical" evidence="2">
    <location>
        <begin position="139"/>
        <end position="159"/>
    </location>
</feature>